<evidence type="ECO:0000256" key="11">
    <source>
        <dbReference type="ARBA" id="ARBA00023242"/>
    </source>
</evidence>
<dbReference type="InterPro" id="IPR036388">
    <property type="entry name" value="WH-like_DNA-bd_sf"/>
</dbReference>
<keyword evidence="10" id="KW-0804">Transcription</keyword>
<evidence type="ECO:0000256" key="8">
    <source>
        <dbReference type="ARBA" id="ARBA00022990"/>
    </source>
</evidence>
<keyword evidence="4" id="KW-0808">Transferase</keyword>
<keyword evidence="7" id="KW-0862">Zinc</keyword>
<evidence type="ECO:0000256" key="4">
    <source>
        <dbReference type="ARBA" id="ARBA00022679"/>
    </source>
</evidence>
<comment type="subcellular location">
    <subcellularLocation>
        <location evidence="1">Nucleus</location>
    </subcellularLocation>
</comment>
<evidence type="ECO:0000256" key="13">
    <source>
        <dbReference type="SAM" id="MobiDB-lite"/>
    </source>
</evidence>
<dbReference type="PANTHER" id="PTHR10615:SF219">
    <property type="entry name" value="HISTONE ACETYLTRANSFERASE KAT5"/>
    <property type="match status" value="1"/>
</dbReference>
<dbReference type="Gene3D" id="3.30.60.60">
    <property type="entry name" value="N-acetyl transferase-like"/>
    <property type="match status" value="1"/>
</dbReference>
<dbReference type="PROSITE" id="PS51726">
    <property type="entry name" value="MYST_HAT"/>
    <property type="match status" value="1"/>
</dbReference>
<proteinExistence type="inferred from homology"/>
<organism evidence="15 16">
    <name type="scientific">Lodderomyces beijingensis</name>
    <dbReference type="NCBI Taxonomy" id="1775926"/>
    <lineage>
        <taxon>Eukaryota</taxon>
        <taxon>Fungi</taxon>
        <taxon>Dikarya</taxon>
        <taxon>Ascomycota</taxon>
        <taxon>Saccharomycotina</taxon>
        <taxon>Pichiomycetes</taxon>
        <taxon>Debaryomycetaceae</taxon>
        <taxon>Candida/Lodderomyces clade</taxon>
        <taxon>Lodderomyces</taxon>
    </lineage>
</organism>
<keyword evidence="6" id="KW-0863">Zinc-finger</keyword>
<reference evidence="15 16" key="1">
    <citation type="submission" date="2024-03" db="EMBL/GenBank/DDBJ databases">
        <authorList>
            <person name="Brejova B."/>
        </authorList>
    </citation>
    <scope>NUCLEOTIDE SEQUENCE [LARGE SCALE GENOMIC DNA]</scope>
    <source>
        <strain evidence="15 16">CBS 14171</strain>
    </source>
</reference>
<evidence type="ECO:0000256" key="12">
    <source>
        <dbReference type="ARBA" id="ARBA00023315"/>
    </source>
</evidence>
<comment type="similarity">
    <text evidence="2">Belongs to the MYST (SAS/MOZ) family.</text>
</comment>
<keyword evidence="12" id="KW-0012">Acyltransferase</keyword>
<dbReference type="EMBL" id="OZ022409">
    <property type="protein sequence ID" value="CAK9440432.1"/>
    <property type="molecule type" value="Genomic_DNA"/>
</dbReference>
<feature type="region of interest" description="Disordered" evidence="13">
    <location>
        <begin position="1"/>
        <end position="24"/>
    </location>
</feature>
<evidence type="ECO:0000259" key="14">
    <source>
        <dbReference type="PROSITE" id="PS51726"/>
    </source>
</evidence>
<evidence type="ECO:0000256" key="9">
    <source>
        <dbReference type="ARBA" id="ARBA00023015"/>
    </source>
</evidence>
<dbReference type="Gene3D" id="1.10.10.10">
    <property type="entry name" value="Winged helix-like DNA-binding domain superfamily/Winged helix DNA-binding domain"/>
    <property type="match status" value="1"/>
</dbReference>
<dbReference type="GeneID" id="92209728"/>
<evidence type="ECO:0000256" key="10">
    <source>
        <dbReference type="ARBA" id="ARBA00023163"/>
    </source>
</evidence>
<gene>
    <name evidence="15" type="ORF">LODBEIA_P45320</name>
</gene>
<evidence type="ECO:0000256" key="7">
    <source>
        <dbReference type="ARBA" id="ARBA00022833"/>
    </source>
</evidence>
<accession>A0ABP0ZRJ7</accession>
<evidence type="ECO:0000313" key="16">
    <source>
        <dbReference type="Proteomes" id="UP001497383"/>
    </source>
</evidence>
<evidence type="ECO:0000256" key="1">
    <source>
        <dbReference type="ARBA" id="ARBA00004123"/>
    </source>
</evidence>
<name>A0ABP0ZRJ7_9ASCO</name>
<dbReference type="PANTHER" id="PTHR10615">
    <property type="entry name" value="HISTONE ACETYLTRANSFERASE"/>
    <property type="match status" value="1"/>
</dbReference>
<dbReference type="InterPro" id="IPR016181">
    <property type="entry name" value="Acyl_CoA_acyltransferase"/>
</dbReference>
<keyword evidence="8" id="KW-0007">Acetylation</keyword>
<protein>
    <recommendedName>
        <fullName evidence="3">histone acetyltransferase</fullName>
        <ecNumber evidence="3">2.3.1.48</ecNumber>
    </recommendedName>
</protein>
<keyword evidence="16" id="KW-1185">Reference proteome</keyword>
<dbReference type="Gene3D" id="3.40.630.30">
    <property type="match status" value="1"/>
</dbReference>
<keyword evidence="9" id="KW-0805">Transcription regulation</keyword>
<evidence type="ECO:0000256" key="2">
    <source>
        <dbReference type="ARBA" id="ARBA00010107"/>
    </source>
</evidence>
<dbReference type="SUPFAM" id="SSF55729">
    <property type="entry name" value="Acyl-CoA N-acyltransferases (Nat)"/>
    <property type="match status" value="1"/>
</dbReference>
<dbReference type="InterPro" id="IPR050603">
    <property type="entry name" value="MYST_HAT"/>
</dbReference>
<keyword evidence="5" id="KW-0479">Metal-binding</keyword>
<feature type="domain" description="MYST-type HAT" evidence="14">
    <location>
        <begin position="26"/>
        <end position="335"/>
    </location>
</feature>
<dbReference type="Proteomes" id="UP001497383">
    <property type="component" value="Chromosome 5"/>
</dbReference>
<evidence type="ECO:0000256" key="5">
    <source>
        <dbReference type="ARBA" id="ARBA00022723"/>
    </source>
</evidence>
<dbReference type="EC" id="2.3.1.48" evidence="3"/>
<sequence>MSPNQTSQDAHEKDGSPDPNTFYGRSNAANIGTVTLGNYKFQPWFGNAAYFYPHEGSHDMLGYEYANQVALDPMSRRRSKVHEEENELWINGLNVCEYCFKYSAAAAGAAEATDYIIAQHTRRCSLNTARPKIGRLIYYDYEKDIIVREVRGFREPLFCQNLCLFGKLFLEDKSVYYNVEHFNFYIYYAKENTKGKSNFIPMGFFSKEMIPNESSNNLACICVFPPFQRRRIGATLIELSYRIARHESYECSGPEVPLSPFGQIAYLKFWSKKLVSILTTRRNVTKPFTLEQLSQQTGYRKEDILFTFEHMGVLVVKGKMDQVVLSYARLQHWITANNLQPPPKPSPAADDENLIQEKFLHL</sequence>
<dbReference type="Pfam" id="PF01853">
    <property type="entry name" value="MOZ_SAS"/>
    <property type="match status" value="1"/>
</dbReference>
<evidence type="ECO:0000256" key="3">
    <source>
        <dbReference type="ARBA" id="ARBA00013184"/>
    </source>
</evidence>
<dbReference type="InterPro" id="IPR002717">
    <property type="entry name" value="HAT_MYST-type"/>
</dbReference>
<evidence type="ECO:0000256" key="6">
    <source>
        <dbReference type="ARBA" id="ARBA00022771"/>
    </source>
</evidence>
<keyword evidence="11" id="KW-0539">Nucleus</keyword>
<dbReference type="RefSeq" id="XP_066831470.1">
    <property type="nucleotide sequence ID" value="XM_066974764.1"/>
</dbReference>
<evidence type="ECO:0000313" key="15">
    <source>
        <dbReference type="EMBL" id="CAK9440432.1"/>
    </source>
</evidence>